<evidence type="ECO:0000256" key="11">
    <source>
        <dbReference type="ARBA" id="ARBA00067136"/>
    </source>
</evidence>
<dbReference type="RefSeq" id="WP_138987455.1">
    <property type="nucleotide sequence ID" value="NZ_CP043869.1"/>
</dbReference>
<dbReference type="PANTHER" id="PTHR42747:SF3">
    <property type="entry name" value="NITRONATE MONOOXYGENASE-RELATED"/>
    <property type="match status" value="1"/>
</dbReference>
<dbReference type="FunFam" id="3.20.20.70:FF:000154">
    <property type="entry name" value="Probable nitronate monooxygenase"/>
    <property type="match status" value="1"/>
</dbReference>
<keyword evidence="13" id="KW-1185">Reference proteome</keyword>
<keyword evidence="4" id="KW-0285">Flavoprotein</keyword>
<dbReference type="Gene3D" id="3.20.20.70">
    <property type="entry name" value="Aldolase class I"/>
    <property type="match status" value="1"/>
</dbReference>
<keyword evidence="8" id="KW-0503">Monooxygenase</keyword>
<evidence type="ECO:0000256" key="4">
    <source>
        <dbReference type="ARBA" id="ARBA00022630"/>
    </source>
</evidence>
<accession>A0A5P1RC55</accession>
<evidence type="ECO:0000313" key="13">
    <source>
        <dbReference type="Proteomes" id="UP000324760"/>
    </source>
</evidence>
<comment type="catalytic activity">
    <reaction evidence="10">
        <text>3 propionate 3-nitronate + 3 O2 + H2O = 3 3-oxopropanoate + 2 nitrate + nitrite + H2O2 + 3 H(+)</text>
        <dbReference type="Rhea" id="RHEA:57332"/>
        <dbReference type="ChEBI" id="CHEBI:15377"/>
        <dbReference type="ChEBI" id="CHEBI:15378"/>
        <dbReference type="ChEBI" id="CHEBI:15379"/>
        <dbReference type="ChEBI" id="CHEBI:16240"/>
        <dbReference type="ChEBI" id="CHEBI:16301"/>
        <dbReference type="ChEBI" id="CHEBI:17632"/>
        <dbReference type="ChEBI" id="CHEBI:33190"/>
        <dbReference type="ChEBI" id="CHEBI:136067"/>
    </reaction>
</comment>
<keyword evidence="7" id="KW-0560">Oxidoreductase</keyword>
<dbReference type="EMBL" id="CP043869">
    <property type="protein sequence ID" value="QEQ96845.1"/>
    <property type="molecule type" value="Genomic_DNA"/>
</dbReference>
<keyword evidence="6" id="KW-0547">Nucleotide-binding</keyword>
<dbReference type="KEGG" id="ncu:F0U83_08990"/>
<keyword evidence="3" id="KW-0216">Detoxification</keyword>
<dbReference type="CDD" id="cd04730">
    <property type="entry name" value="NPD_like"/>
    <property type="match status" value="1"/>
</dbReference>
<sequence length="349" mass="36893">MANVAFKTLLKTDLPIIQAPMAGVQDSKLVVAVCEAGGLGSLPCGMLSIDGIVSEIRAIRKGTSRPFNLNFFCHEMPAYSEQQHSQWQAKLQPYFEELGISSVSSPGGASRVPFNHEIADAIEIFTPEIISFHFGLPDDELLSRVKSWGTKVLSSATTLAEAQWLASKGVDGIIAQGVEAGGHRGMFLTDDISTQMGTLALVRQIVKVVDLPVIAAGGIADSEGVRAAMALGACAAQIGTAYLLCDEATTSALHRTALNSCQAQHTALTNVFSGRPARGIVNRVMQELGYMCDAAPTFPYAAIEITQLRSAAEKQGSSDFSPLWSGQNTSGCKVVSAGMLTKELAKGVC</sequence>
<dbReference type="GO" id="GO:0000166">
    <property type="term" value="F:nucleotide binding"/>
    <property type="evidence" value="ECO:0007669"/>
    <property type="project" value="UniProtKB-KW"/>
</dbReference>
<dbReference type="GO" id="GO:0009636">
    <property type="term" value="P:response to toxic substance"/>
    <property type="evidence" value="ECO:0007669"/>
    <property type="project" value="UniProtKB-KW"/>
</dbReference>
<dbReference type="SUPFAM" id="SSF51412">
    <property type="entry name" value="Inosine monophosphate dehydrogenase (IMPDH)"/>
    <property type="match status" value="1"/>
</dbReference>
<proteinExistence type="inferred from homology"/>
<evidence type="ECO:0000256" key="5">
    <source>
        <dbReference type="ARBA" id="ARBA00022643"/>
    </source>
</evidence>
<evidence type="ECO:0000256" key="10">
    <source>
        <dbReference type="ARBA" id="ARBA00049401"/>
    </source>
</evidence>
<dbReference type="InterPro" id="IPR004136">
    <property type="entry name" value="NMO"/>
</dbReference>
<dbReference type="PANTHER" id="PTHR42747">
    <property type="entry name" value="NITRONATE MONOOXYGENASE-RELATED"/>
    <property type="match status" value="1"/>
</dbReference>
<dbReference type="AlphaFoldDB" id="A0A5P1RC55"/>
<dbReference type="InterPro" id="IPR013785">
    <property type="entry name" value="Aldolase_TIM"/>
</dbReference>
<evidence type="ECO:0000256" key="8">
    <source>
        <dbReference type="ARBA" id="ARBA00023033"/>
    </source>
</evidence>
<name>A0A5P1RC55_9GAMM</name>
<evidence type="ECO:0000256" key="2">
    <source>
        <dbReference type="ARBA" id="ARBA00009881"/>
    </source>
</evidence>
<dbReference type="Proteomes" id="UP000324760">
    <property type="component" value="Chromosome"/>
</dbReference>
<comment type="cofactor">
    <cofactor evidence="1">
        <name>FMN</name>
        <dbReference type="ChEBI" id="CHEBI:58210"/>
    </cofactor>
</comment>
<dbReference type="GO" id="GO:0018580">
    <property type="term" value="F:nitronate monooxygenase activity"/>
    <property type="evidence" value="ECO:0007669"/>
    <property type="project" value="InterPro"/>
</dbReference>
<gene>
    <name evidence="12" type="ORF">F0U83_08990</name>
</gene>
<evidence type="ECO:0000256" key="6">
    <source>
        <dbReference type="ARBA" id="ARBA00022741"/>
    </source>
</evidence>
<keyword evidence="5" id="KW-0288">FMN</keyword>
<evidence type="ECO:0000256" key="3">
    <source>
        <dbReference type="ARBA" id="ARBA00022575"/>
    </source>
</evidence>
<evidence type="ECO:0000313" key="12">
    <source>
        <dbReference type="EMBL" id="QEQ96845.1"/>
    </source>
</evidence>
<organism evidence="12 13">
    <name type="scientific">Neptunomonas concharum</name>
    <dbReference type="NCBI Taxonomy" id="1031538"/>
    <lineage>
        <taxon>Bacteria</taxon>
        <taxon>Pseudomonadati</taxon>
        <taxon>Pseudomonadota</taxon>
        <taxon>Gammaproteobacteria</taxon>
        <taxon>Oceanospirillales</taxon>
        <taxon>Oceanospirillaceae</taxon>
        <taxon>Neptunomonas</taxon>
    </lineage>
</organism>
<dbReference type="OrthoDB" id="9778912at2"/>
<dbReference type="Pfam" id="PF03060">
    <property type="entry name" value="NMO"/>
    <property type="match status" value="1"/>
</dbReference>
<evidence type="ECO:0000256" key="9">
    <source>
        <dbReference type="ARBA" id="ARBA00031155"/>
    </source>
</evidence>
<evidence type="ECO:0000256" key="1">
    <source>
        <dbReference type="ARBA" id="ARBA00001917"/>
    </source>
</evidence>
<evidence type="ECO:0000256" key="7">
    <source>
        <dbReference type="ARBA" id="ARBA00023002"/>
    </source>
</evidence>
<protein>
    <recommendedName>
        <fullName evidence="11">Nitronate monooxygenase</fullName>
    </recommendedName>
    <alternativeName>
        <fullName evidence="9">Propionate 3-nitronate monooxygenase</fullName>
    </alternativeName>
</protein>
<comment type="similarity">
    <text evidence="2">Belongs to the nitronate monooxygenase family. NMO class I subfamily.</text>
</comment>
<reference evidence="12 13" key="1">
    <citation type="journal article" date="2019" name="Biochem. Eng. J.">
        <title>Metabolic engineering of the marine bacteria Neptunomonas concharum for the production of acetoin and meso-2,3-butanediol from acetate.</title>
        <authorList>
            <person name="Li W."/>
            <person name="Pu N."/>
            <person name="Liu C.-X."/>
            <person name="Yuan Q.-P."/>
            <person name="Li Z.-J."/>
        </authorList>
    </citation>
    <scope>NUCLEOTIDE SEQUENCE [LARGE SCALE GENOMIC DNA]</scope>
    <source>
        <strain evidence="12 13">JCM17730</strain>
    </source>
</reference>